<gene>
    <name evidence="2" type="ORF">M9458_024679</name>
</gene>
<accession>A0ABD0PZ26</accession>
<organism evidence="2 3">
    <name type="scientific">Cirrhinus mrigala</name>
    <name type="common">Mrigala</name>
    <dbReference type="NCBI Taxonomy" id="683832"/>
    <lineage>
        <taxon>Eukaryota</taxon>
        <taxon>Metazoa</taxon>
        <taxon>Chordata</taxon>
        <taxon>Craniata</taxon>
        <taxon>Vertebrata</taxon>
        <taxon>Euteleostomi</taxon>
        <taxon>Actinopterygii</taxon>
        <taxon>Neopterygii</taxon>
        <taxon>Teleostei</taxon>
        <taxon>Ostariophysi</taxon>
        <taxon>Cypriniformes</taxon>
        <taxon>Cyprinidae</taxon>
        <taxon>Labeoninae</taxon>
        <taxon>Labeonini</taxon>
        <taxon>Cirrhinus</taxon>
    </lineage>
</organism>
<name>A0ABD0PZ26_CIRMR</name>
<dbReference type="Proteomes" id="UP001529510">
    <property type="component" value="Unassembled WGS sequence"/>
</dbReference>
<evidence type="ECO:0000313" key="3">
    <source>
        <dbReference type="Proteomes" id="UP001529510"/>
    </source>
</evidence>
<evidence type="ECO:0000313" key="2">
    <source>
        <dbReference type="EMBL" id="KAL0179237.1"/>
    </source>
</evidence>
<sequence length="83" mass="9014">MFGSSGGRSGLFPVDVTQPCAPPDYHSSNMERQLERKKSMRRTGSSLNIPVITNMPVNGSIYSGPLAHSVAESEYNLNQDVNS</sequence>
<protein>
    <submittedName>
        <fullName evidence="2">Uncharacterized protein</fullName>
    </submittedName>
</protein>
<feature type="non-terminal residue" evidence="2">
    <location>
        <position position="83"/>
    </location>
</feature>
<dbReference type="AlphaFoldDB" id="A0ABD0PZ26"/>
<feature type="region of interest" description="Disordered" evidence="1">
    <location>
        <begin position="1"/>
        <end position="47"/>
    </location>
</feature>
<keyword evidence="3" id="KW-1185">Reference proteome</keyword>
<comment type="caution">
    <text evidence="2">The sequence shown here is derived from an EMBL/GenBank/DDBJ whole genome shotgun (WGS) entry which is preliminary data.</text>
</comment>
<reference evidence="2 3" key="1">
    <citation type="submission" date="2024-05" db="EMBL/GenBank/DDBJ databases">
        <title>Genome sequencing and assembly of Indian major carp, Cirrhinus mrigala (Hamilton, 1822).</title>
        <authorList>
            <person name="Mohindra V."/>
            <person name="Chowdhury L.M."/>
            <person name="Lal K."/>
            <person name="Jena J.K."/>
        </authorList>
    </citation>
    <scope>NUCLEOTIDE SEQUENCE [LARGE SCALE GENOMIC DNA]</scope>
    <source>
        <strain evidence="2">CM1030</strain>
        <tissue evidence="2">Blood</tissue>
    </source>
</reference>
<evidence type="ECO:0000256" key="1">
    <source>
        <dbReference type="SAM" id="MobiDB-lite"/>
    </source>
</evidence>
<dbReference type="Gene3D" id="2.30.30.40">
    <property type="entry name" value="SH3 Domains"/>
    <property type="match status" value="1"/>
</dbReference>
<dbReference type="EMBL" id="JAMKFB020000012">
    <property type="protein sequence ID" value="KAL0179237.1"/>
    <property type="molecule type" value="Genomic_DNA"/>
</dbReference>
<proteinExistence type="predicted"/>